<dbReference type="PANTHER" id="PTHR12277">
    <property type="entry name" value="ALPHA/BETA HYDROLASE DOMAIN-CONTAINING PROTEIN"/>
    <property type="match status" value="1"/>
</dbReference>
<keyword evidence="6" id="KW-1185">Reference proteome</keyword>
<accession>Q234E4</accession>
<feature type="compositionally biased region" description="Polar residues" evidence="2">
    <location>
        <begin position="575"/>
        <end position="586"/>
    </location>
</feature>
<evidence type="ECO:0000313" key="5">
    <source>
        <dbReference type="EMBL" id="EAR92059.2"/>
    </source>
</evidence>
<evidence type="ECO:0000256" key="3">
    <source>
        <dbReference type="SAM" id="Phobius"/>
    </source>
</evidence>
<feature type="region of interest" description="Disordered" evidence="2">
    <location>
        <begin position="550"/>
        <end position="604"/>
    </location>
</feature>
<dbReference type="OrthoDB" id="10249433at2759"/>
<dbReference type="AlphaFoldDB" id="Q234E4"/>
<dbReference type="STRING" id="312017.Q234E4"/>
<dbReference type="HOGENOM" id="CLU_366591_0_0_1"/>
<keyword evidence="3" id="KW-0812">Transmembrane</keyword>
<dbReference type="ESTHER" id="tetts-q234e4">
    <property type="family name" value="AlphaBeta_hydrolase"/>
</dbReference>
<feature type="coiled-coil region" evidence="1">
    <location>
        <begin position="202"/>
        <end position="229"/>
    </location>
</feature>
<feature type="transmembrane region" description="Helical" evidence="3">
    <location>
        <begin position="12"/>
        <end position="35"/>
    </location>
</feature>
<dbReference type="InterPro" id="IPR029058">
    <property type="entry name" value="AB_hydrolase_fold"/>
</dbReference>
<dbReference type="PANTHER" id="PTHR12277:SF81">
    <property type="entry name" value="PROTEIN ABHD13"/>
    <property type="match status" value="1"/>
</dbReference>
<feature type="compositionally biased region" description="Polar residues" evidence="2">
    <location>
        <begin position="630"/>
        <end position="652"/>
    </location>
</feature>
<reference evidence="6" key="1">
    <citation type="journal article" date="2006" name="PLoS Biol.">
        <title>Macronuclear genome sequence of the ciliate Tetrahymena thermophila, a model eukaryote.</title>
        <authorList>
            <person name="Eisen J.A."/>
            <person name="Coyne R.S."/>
            <person name="Wu M."/>
            <person name="Wu D."/>
            <person name="Thiagarajan M."/>
            <person name="Wortman J.R."/>
            <person name="Badger J.H."/>
            <person name="Ren Q."/>
            <person name="Amedeo P."/>
            <person name="Jones K.M."/>
            <person name="Tallon L.J."/>
            <person name="Delcher A.L."/>
            <person name="Salzberg S.L."/>
            <person name="Silva J.C."/>
            <person name="Haas B.J."/>
            <person name="Majoros W.H."/>
            <person name="Farzad M."/>
            <person name="Carlton J.M."/>
            <person name="Smith R.K. Jr."/>
            <person name="Garg J."/>
            <person name="Pearlman R.E."/>
            <person name="Karrer K.M."/>
            <person name="Sun L."/>
            <person name="Manning G."/>
            <person name="Elde N.C."/>
            <person name="Turkewitz A.P."/>
            <person name="Asai D.J."/>
            <person name="Wilkes D.E."/>
            <person name="Wang Y."/>
            <person name="Cai H."/>
            <person name="Collins K."/>
            <person name="Stewart B.A."/>
            <person name="Lee S.R."/>
            <person name="Wilamowska K."/>
            <person name="Weinberg Z."/>
            <person name="Ruzzo W.L."/>
            <person name="Wloga D."/>
            <person name="Gaertig J."/>
            <person name="Frankel J."/>
            <person name="Tsao C.-C."/>
            <person name="Gorovsky M.A."/>
            <person name="Keeling P.J."/>
            <person name="Waller R.F."/>
            <person name="Patron N.J."/>
            <person name="Cherry J.M."/>
            <person name="Stover N.A."/>
            <person name="Krieger C.J."/>
            <person name="del Toro C."/>
            <person name="Ryder H.F."/>
            <person name="Williamson S.C."/>
            <person name="Barbeau R.A."/>
            <person name="Hamilton E.P."/>
            <person name="Orias E."/>
        </authorList>
    </citation>
    <scope>NUCLEOTIDE SEQUENCE [LARGE SCALE GENOMIC DNA]</scope>
    <source>
        <strain evidence="6">SB210</strain>
    </source>
</reference>
<dbReference type="GO" id="GO:0016020">
    <property type="term" value="C:membrane"/>
    <property type="evidence" value="ECO:0007669"/>
    <property type="project" value="TreeGrafter"/>
</dbReference>
<dbReference type="Proteomes" id="UP000009168">
    <property type="component" value="Unassembled WGS sequence"/>
</dbReference>
<feature type="region of interest" description="Disordered" evidence="2">
    <location>
        <begin position="629"/>
        <end position="652"/>
    </location>
</feature>
<dbReference type="SUPFAM" id="SSF53474">
    <property type="entry name" value="alpha/beta-Hydrolases"/>
    <property type="match status" value="1"/>
</dbReference>
<evidence type="ECO:0000256" key="1">
    <source>
        <dbReference type="SAM" id="Coils"/>
    </source>
</evidence>
<proteinExistence type="predicted"/>
<keyword evidence="3" id="KW-1133">Transmembrane helix</keyword>
<sequence length="909" mass="105251">MVGKINEIITKYPKIFVTVVLLATLFCVWGIFYFFYSMLCIIFPAPISILIILYGIYRNLRMICRFIAFPGSFFLMKRSVENNYCKTFAKRGLMKVQKLLEIVECMLDSTEDIDMIYNQNTCSEICTIKQNLTGLSQTFNFMGETYNLDKDQRNIQVILSKIVTLFSQIKYEDRENDNRQYQLDNLLDNPMLLSKLIKSKSMISERQDLEELQRQLQKMEVIYLDLLEQKPIDKRIHRWMYNKTLGSLDQLRSDIEQQFDSKRLFLKSFDNKIIDCLIIYGDASNLQTEVTNKIKELPTLIYCNPNAGYYESLFYESDWIEYYISKGINLVVYNYRGYGCSEGTPTPQNLFKDCECLVDYLRQDLQAGQIGIHGQSIGGMVACYVANSKKLNFLLADRTFAQFSDIANYAYGSKVKSLFRMLVDWDFQMSSFFVKADCYKLISFDLKDEVIPYMASLKNGVSKDYVVLNNKLNTTPMIDFPKIPHSSRSSLPLKERLSLYAQDKKSQMKKAFEVDFRLNEISQDILSQNDTISLFNSLRRIMEVIKDVSQYRSSGGKRNPSSKSTCQTSKHRKTNSQIRRSNSDPQNIVDGEENQIEKTNSQNLNESINLDMTLNTSMIKQPYDDADQSMIYQGNHNDNQISPNESNQNSLEKTSILQKQNEFVSLEIQSTAASSVSSQSSTETNTKTDFQKSHLQYLNDDVRSDGAFQDFLIHCFSVMDQFDSAGLPLSGVFTNFRPDLQFNVFKQFFLNLGQWGSVKPQTYIIQKNLNIFGLKKYGLVKLKETIKKFRDMNQQHKTDGHYYFEKLINLDLSIICSKLSIIKEKLIRDLQSEQLKFKDDIEICLSGRGENDDKELNQGSSQYSFTNKDKQYENSAGYLLQLDCGHNGLYSSNELNYLEFHMKRSGFLQ</sequence>
<evidence type="ECO:0000313" key="6">
    <source>
        <dbReference type="Proteomes" id="UP000009168"/>
    </source>
</evidence>
<protein>
    <submittedName>
        <fullName evidence="5">Alpha/beta hydrolase family protein</fullName>
    </submittedName>
</protein>
<dbReference type="EMBL" id="GG662767">
    <property type="protein sequence ID" value="EAR92059.2"/>
    <property type="molecule type" value="Genomic_DNA"/>
</dbReference>
<dbReference type="InterPro" id="IPR000073">
    <property type="entry name" value="AB_hydrolase_1"/>
</dbReference>
<feature type="compositionally biased region" description="Polar residues" evidence="2">
    <location>
        <begin position="559"/>
        <end position="568"/>
    </location>
</feature>
<feature type="domain" description="AB hydrolase-1" evidence="4">
    <location>
        <begin position="307"/>
        <end position="386"/>
    </location>
</feature>
<dbReference type="Gene3D" id="3.40.50.1820">
    <property type="entry name" value="alpha/beta hydrolase"/>
    <property type="match status" value="1"/>
</dbReference>
<evidence type="ECO:0000259" key="4">
    <source>
        <dbReference type="Pfam" id="PF00561"/>
    </source>
</evidence>
<evidence type="ECO:0000256" key="2">
    <source>
        <dbReference type="SAM" id="MobiDB-lite"/>
    </source>
</evidence>
<keyword evidence="5" id="KW-0378">Hydrolase</keyword>
<dbReference type="GO" id="GO:0008474">
    <property type="term" value="F:palmitoyl-(protein) hydrolase activity"/>
    <property type="evidence" value="ECO:0007669"/>
    <property type="project" value="TreeGrafter"/>
</dbReference>
<dbReference type="eggNOG" id="KOG1553">
    <property type="taxonomic scope" value="Eukaryota"/>
</dbReference>
<gene>
    <name evidence="5" type="ORF">TTHERM_00105540</name>
</gene>
<name>Q234E4_TETTS</name>
<feature type="transmembrane region" description="Helical" evidence="3">
    <location>
        <begin position="41"/>
        <end position="57"/>
    </location>
</feature>
<organism evidence="5 6">
    <name type="scientific">Tetrahymena thermophila (strain SB210)</name>
    <dbReference type="NCBI Taxonomy" id="312017"/>
    <lineage>
        <taxon>Eukaryota</taxon>
        <taxon>Sar</taxon>
        <taxon>Alveolata</taxon>
        <taxon>Ciliophora</taxon>
        <taxon>Intramacronucleata</taxon>
        <taxon>Oligohymenophorea</taxon>
        <taxon>Hymenostomatida</taxon>
        <taxon>Tetrahymenina</taxon>
        <taxon>Tetrahymenidae</taxon>
        <taxon>Tetrahymena</taxon>
    </lineage>
</organism>
<keyword evidence="1" id="KW-0175">Coiled coil</keyword>
<dbReference type="GeneID" id="7828166"/>
<dbReference type="InParanoid" id="Q234E4"/>
<dbReference type="KEGG" id="tet:TTHERM_00105540"/>
<keyword evidence="3" id="KW-0472">Membrane</keyword>
<dbReference type="Pfam" id="PF00561">
    <property type="entry name" value="Abhydrolase_1"/>
    <property type="match status" value="1"/>
</dbReference>
<dbReference type="RefSeq" id="XP_001012304.2">
    <property type="nucleotide sequence ID" value="XM_001012304.2"/>
</dbReference>